<evidence type="ECO:0000256" key="1">
    <source>
        <dbReference type="SAM" id="MobiDB-lite"/>
    </source>
</evidence>
<dbReference type="STRING" id="1036611.A0A1L9Q1A6"/>
<dbReference type="InterPro" id="IPR005162">
    <property type="entry name" value="Retrotrans_gag_dom"/>
</dbReference>
<dbReference type="RefSeq" id="XP_040673327.1">
    <property type="nucleotide sequence ID" value="XM_040811380.1"/>
</dbReference>
<feature type="region of interest" description="Disordered" evidence="1">
    <location>
        <begin position="172"/>
        <end position="192"/>
    </location>
</feature>
<dbReference type="Proteomes" id="UP000184073">
    <property type="component" value="Unassembled WGS sequence"/>
</dbReference>
<keyword evidence="4" id="KW-1185">Reference proteome</keyword>
<protein>
    <recommendedName>
        <fullName evidence="2">Retrotransposon gag domain-containing protein</fullName>
    </recommendedName>
</protein>
<dbReference type="GeneID" id="63726891"/>
<dbReference type="Pfam" id="PF03732">
    <property type="entry name" value="Retrotrans_gag"/>
    <property type="match status" value="1"/>
</dbReference>
<accession>A0A1L9Q1A6</accession>
<evidence type="ECO:0000313" key="4">
    <source>
        <dbReference type="Proteomes" id="UP000184073"/>
    </source>
</evidence>
<dbReference type="EMBL" id="KV878137">
    <property type="protein sequence ID" value="OJJ07565.1"/>
    <property type="molecule type" value="Genomic_DNA"/>
</dbReference>
<sequence length="192" mass="22523">MFPEHTPMLPVTKVYHGVNRKEFLLLMRRLETHFAEWPHYYTFNDNKIVEACRHLSEGIATKWVLIRLSPNNRRTWSDFCVWLSSNIRNFVNPDIAERRYQTVRQRPNQPVSRYAAMLGSLEANLPRLVTDYERCERLWEGVLPEVRNASQSGFPTSFHTGVSQLCAASRSVSMTTRGGRRWRRRGRGRRAS</sequence>
<dbReference type="OrthoDB" id="4502419at2759"/>
<dbReference type="VEuPathDB" id="FungiDB:ASPVEDRAFT_370750"/>
<proteinExistence type="predicted"/>
<evidence type="ECO:0000313" key="3">
    <source>
        <dbReference type="EMBL" id="OJJ07565.1"/>
    </source>
</evidence>
<organism evidence="3 4">
    <name type="scientific">Aspergillus versicolor CBS 583.65</name>
    <dbReference type="NCBI Taxonomy" id="1036611"/>
    <lineage>
        <taxon>Eukaryota</taxon>
        <taxon>Fungi</taxon>
        <taxon>Dikarya</taxon>
        <taxon>Ascomycota</taxon>
        <taxon>Pezizomycotina</taxon>
        <taxon>Eurotiomycetes</taxon>
        <taxon>Eurotiomycetidae</taxon>
        <taxon>Eurotiales</taxon>
        <taxon>Aspergillaceae</taxon>
        <taxon>Aspergillus</taxon>
        <taxon>Aspergillus subgen. Nidulantes</taxon>
    </lineage>
</organism>
<dbReference type="AlphaFoldDB" id="A0A1L9Q1A6"/>
<feature type="domain" description="Retrotransposon gag" evidence="2">
    <location>
        <begin position="57"/>
        <end position="142"/>
    </location>
</feature>
<feature type="compositionally biased region" description="Basic residues" evidence="1">
    <location>
        <begin position="178"/>
        <end position="192"/>
    </location>
</feature>
<evidence type="ECO:0000259" key="2">
    <source>
        <dbReference type="Pfam" id="PF03732"/>
    </source>
</evidence>
<reference evidence="4" key="1">
    <citation type="journal article" date="2017" name="Genome Biol.">
        <title>Comparative genomics reveals high biological diversity and specific adaptations in the industrially and medically important fungal genus Aspergillus.</title>
        <authorList>
            <person name="de Vries R.P."/>
            <person name="Riley R."/>
            <person name="Wiebenga A."/>
            <person name="Aguilar-Osorio G."/>
            <person name="Amillis S."/>
            <person name="Uchima C.A."/>
            <person name="Anderluh G."/>
            <person name="Asadollahi M."/>
            <person name="Askin M."/>
            <person name="Barry K."/>
            <person name="Battaglia E."/>
            <person name="Bayram O."/>
            <person name="Benocci T."/>
            <person name="Braus-Stromeyer S.A."/>
            <person name="Caldana C."/>
            <person name="Canovas D."/>
            <person name="Cerqueira G.C."/>
            <person name="Chen F."/>
            <person name="Chen W."/>
            <person name="Choi C."/>
            <person name="Clum A."/>
            <person name="Dos Santos R.A."/>
            <person name="Damasio A.R."/>
            <person name="Diallinas G."/>
            <person name="Emri T."/>
            <person name="Fekete E."/>
            <person name="Flipphi M."/>
            <person name="Freyberg S."/>
            <person name="Gallo A."/>
            <person name="Gournas C."/>
            <person name="Habgood R."/>
            <person name="Hainaut M."/>
            <person name="Harispe M.L."/>
            <person name="Henrissat B."/>
            <person name="Hilden K.S."/>
            <person name="Hope R."/>
            <person name="Hossain A."/>
            <person name="Karabika E."/>
            <person name="Karaffa L."/>
            <person name="Karanyi Z."/>
            <person name="Krasevec N."/>
            <person name="Kuo A."/>
            <person name="Kusch H."/>
            <person name="LaButti K."/>
            <person name="Lagendijk E.L."/>
            <person name="Lapidus A."/>
            <person name="Levasseur A."/>
            <person name="Lindquist E."/>
            <person name="Lipzen A."/>
            <person name="Logrieco A.F."/>
            <person name="MacCabe A."/>
            <person name="Maekelae M.R."/>
            <person name="Malavazi I."/>
            <person name="Melin P."/>
            <person name="Meyer V."/>
            <person name="Mielnichuk N."/>
            <person name="Miskei M."/>
            <person name="Molnar A.P."/>
            <person name="Mule G."/>
            <person name="Ngan C.Y."/>
            <person name="Orejas M."/>
            <person name="Orosz E."/>
            <person name="Ouedraogo J.P."/>
            <person name="Overkamp K.M."/>
            <person name="Park H.-S."/>
            <person name="Perrone G."/>
            <person name="Piumi F."/>
            <person name="Punt P.J."/>
            <person name="Ram A.F."/>
            <person name="Ramon A."/>
            <person name="Rauscher S."/>
            <person name="Record E."/>
            <person name="Riano-Pachon D.M."/>
            <person name="Robert V."/>
            <person name="Roehrig J."/>
            <person name="Ruller R."/>
            <person name="Salamov A."/>
            <person name="Salih N.S."/>
            <person name="Samson R.A."/>
            <person name="Sandor E."/>
            <person name="Sanguinetti M."/>
            <person name="Schuetze T."/>
            <person name="Sepcic K."/>
            <person name="Shelest E."/>
            <person name="Sherlock G."/>
            <person name="Sophianopoulou V."/>
            <person name="Squina F.M."/>
            <person name="Sun H."/>
            <person name="Susca A."/>
            <person name="Todd R.B."/>
            <person name="Tsang A."/>
            <person name="Unkles S.E."/>
            <person name="van de Wiele N."/>
            <person name="van Rossen-Uffink D."/>
            <person name="Oliveira J.V."/>
            <person name="Vesth T.C."/>
            <person name="Visser J."/>
            <person name="Yu J.-H."/>
            <person name="Zhou M."/>
            <person name="Andersen M.R."/>
            <person name="Archer D.B."/>
            <person name="Baker S.E."/>
            <person name="Benoit I."/>
            <person name="Brakhage A.A."/>
            <person name="Braus G.H."/>
            <person name="Fischer R."/>
            <person name="Frisvad J.C."/>
            <person name="Goldman G.H."/>
            <person name="Houbraken J."/>
            <person name="Oakley B."/>
            <person name="Pocsi I."/>
            <person name="Scazzocchio C."/>
            <person name="Seiboth B."/>
            <person name="vanKuyk P.A."/>
            <person name="Wortman J."/>
            <person name="Dyer P.S."/>
            <person name="Grigoriev I.V."/>
        </authorList>
    </citation>
    <scope>NUCLEOTIDE SEQUENCE [LARGE SCALE GENOMIC DNA]</scope>
    <source>
        <strain evidence="4">CBS 583.65</strain>
    </source>
</reference>
<gene>
    <name evidence="3" type="ORF">ASPVEDRAFT_370750</name>
</gene>
<name>A0A1L9Q1A6_ASPVE</name>